<comment type="subcellular location">
    <subcellularLocation>
        <location evidence="1">Cell inner membrane</location>
        <topology evidence="1">Single-pass membrane protein</topology>
    </subcellularLocation>
</comment>
<keyword evidence="3" id="KW-0813">Transport</keyword>
<evidence type="ECO:0000256" key="6">
    <source>
        <dbReference type="ARBA" id="ARBA00022692"/>
    </source>
</evidence>
<keyword evidence="4" id="KW-1003">Cell membrane</keyword>
<evidence type="ECO:0000313" key="11">
    <source>
        <dbReference type="Proteomes" id="UP001500392"/>
    </source>
</evidence>
<evidence type="ECO:0000256" key="5">
    <source>
        <dbReference type="ARBA" id="ARBA00022519"/>
    </source>
</evidence>
<keyword evidence="5" id="KW-0997">Cell inner membrane</keyword>
<dbReference type="Gene3D" id="3.30.1360.100">
    <property type="entry name" value="General secretion pathway protein M, EpsM"/>
    <property type="match status" value="1"/>
</dbReference>
<dbReference type="SUPFAM" id="SSF103054">
    <property type="entry name" value="General secretion pathway protein M, EpsM"/>
    <property type="match status" value="1"/>
</dbReference>
<keyword evidence="8" id="KW-1133">Transmembrane helix</keyword>
<keyword evidence="7" id="KW-0653">Protein transport</keyword>
<comment type="caution">
    <text evidence="10">The sequence shown here is derived from an EMBL/GenBank/DDBJ whole genome shotgun (WGS) entry which is preliminary data.</text>
</comment>
<evidence type="ECO:0000256" key="4">
    <source>
        <dbReference type="ARBA" id="ARBA00022475"/>
    </source>
</evidence>
<evidence type="ECO:0000256" key="7">
    <source>
        <dbReference type="ARBA" id="ARBA00022927"/>
    </source>
</evidence>
<organism evidence="10 11">
    <name type="scientific">Zhongshania borealis</name>
    <dbReference type="NCBI Taxonomy" id="889488"/>
    <lineage>
        <taxon>Bacteria</taxon>
        <taxon>Pseudomonadati</taxon>
        <taxon>Pseudomonadota</taxon>
        <taxon>Gammaproteobacteria</taxon>
        <taxon>Cellvibrionales</taxon>
        <taxon>Spongiibacteraceae</taxon>
        <taxon>Zhongshania</taxon>
    </lineage>
</organism>
<accession>A0ABP7X8A4</accession>
<dbReference type="InterPro" id="IPR023229">
    <property type="entry name" value="T2SS_M_periplasmic_sf"/>
</dbReference>
<reference evidence="11" key="1">
    <citation type="journal article" date="2019" name="Int. J. Syst. Evol. Microbiol.">
        <title>The Global Catalogue of Microorganisms (GCM) 10K type strain sequencing project: providing services to taxonomists for standard genome sequencing and annotation.</title>
        <authorList>
            <consortium name="The Broad Institute Genomics Platform"/>
            <consortium name="The Broad Institute Genome Sequencing Center for Infectious Disease"/>
            <person name="Wu L."/>
            <person name="Ma J."/>
        </authorList>
    </citation>
    <scope>NUCLEOTIDE SEQUENCE [LARGE SCALE GENOMIC DNA]</scope>
    <source>
        <strain evidence="11">JCM 17304</strain>
    </source>
</reference>
<comment type="similarity">
    <text evidence="2">Belongs to the GSP M family.</text>
</comment>
<keyword evidence="6" id="KW-0812">Transmembrane</keyword>
<evidence type="ECO:0000256" key="1">
    <source>
        <dbReference type="ARBA" id="ARBA00004377"/>
    </source>
</evidence>
<keyword evidence="11" id="KW-1185">Reference proteome</keyword>
<gene>
    <name evidence="10" type="ORF">GCM10022414_38020</name>
</gene>
<dbReference type="Pfam" id="PF04612">
    <property type="entry name" value="T2SSM"/>
    <property type="match status" value="1"/>
</dbReference>
<protein>
    <recommendedName>
        <fullName evidence="12">Type II secretion system protein M</fullName>
    </recommendedName>
</protein>
<name>A0ABP7X8A4_9GAMM</name>
<evidence type="ECO:0000256" key="9">
    <source>
        <dbReference type="ARBA" id="ARBA00023136"/>
    </source>
</evidence>
<keyword evidence="9" id="KW-0472">Membrane</keyword>
<evidence type="ECO:0008006" key="12">
    <source>
        <dbReference type="Google" id="ProtNLM"/>
    </source>
</evidence>
<evidence type="ECO:0000256" key="8">
    <source>
        <dbReference type="ARBA" id="ARBA00022989"/>
    </source>
</evidence>
<evidence type="ECO:0000313" key="10">
    <source>
        <dbReference type="EMBL" id="GAA4107124.1"/>
    </source>
</evidence>
<dbReference type="RefSeq" id="WP_344939228.1">
    <property type="nucleotide sequence ID" value="NZ_BAABDM010000016.1"/>
</dbReference>
<evidence type="ECO:0000256" key="2">
    <source>
        <dbReference type="ARBA" id="ARBA00010637"/>
    </source>
</evidence>
<proteinExistence type="inferred from homology"/>
<dbReference type="EMBL" id="BAABDM010000016">
    <property type="protein sequence ID" value="GAA4107124.1"/>
    <property type="molecule type" value="Genomic_DNA"/>
</dbReference>
<evidence type="ECO:0000256" key="3">
    <source>
        <dbReference type="ARBA" id="ARBA00022448"/>
    </source>
</evidence>
<sequence>MSTFQEEWTHLRSQLVAKIKMVYSIPAARLCLALLLIASAVLMAVQAYSQYQLALQEYRDAKQSLLWFEKAKPLLATPQVEERAQTGESLLSVVTAAAKSESMIVERADYQGEQLVLSFGEAEFERAVTLLNRLEADYQLLNENIAMNVGSAPGLCRLRAVLRWRD</sequence>
<dbReference type="InterPro" id="IPR007690">
    <property type="entry name" value="T2SS_GspM"/>
</dbReference>
<dbReference type="Proteomes" id="UP001500392">
    <property type="component" value="Unassembled WGS sequence"/>
</dbReference>